<organism evidence="4 5">
    <name type="scientific">Stichopus japonicus</name>
    <name type="common">Sea cucumber</name>
    <dbReference type="NCBI Taxonomy" id="307972"/>
    <lineage>
        <taxon>Eukaryota</taxon>
        <taxon>Metazoa</taxon>
        <taxon>Echinodermata</taxon>
        <taxon>Eleutherozoa</taxon>
        <taxon>Echinozoa</taxon>
        <taxon>Holothuroidea</taxon>
        <taxon>Aspidochirotacea</taxon>
        <taxon>Aspidochirotida</taxon>
        <taxon>Stichopodidae</taxon>
        <taxon>Apostichopus</taxon>
    </lineage>
</organism>
<gene>
    <name evidence="4" type="ORF">BSL78_16564</name>
</gene>
<keyword evidence="5" id="KW-1185">Reference proteome</keyword>
<dbReference type="AlphaFoldDB" id="A0A2G8KF09"/>
<evidence type="ECO:0000313" key="5">
    <source>
        <dbReference type="Proteomes" id="UP000230750"/>
    </source>
</evidence>
<keyword evidence="1" id="KW-0597">Phosphoprotein</keyword>
<dbReference type="SUPFAM" id="SSF82708">
    <property type="entry name" value="R3H domain"/>
    <property type="match status" value="1"/>
</dbReference>
<evidence type="ECO:0000313" key="4">
    <source>
        <dbReference type="EMBL" id="PIK46586.1"/>
    </source>
</evidence>
<feature type="compositionally biased region" description="Low complexity" evidence="2">
    <location>
        <begin position="402"/>
        <end position="411"/>
    </location>
</feature>
<feature type="region of interest" description="Disordered" evidence="2">
    <location>
        <begin position="995"/>
        <end position="1030"/>
    </location>
</feature>
<dbReference type="Gene3D" id="3.30.1370.50">
    <property type="entry name" value="R3H-like domain"/>
    <property type="match status" value="1"/>
</dbReference>
<evidence type="ECO:0000256" key="1">
    <source>
        <dbReference type="ARBA" id="ARBA00022553"/>
    </source>
</evidence>
<dbReference type="GO" id="GO:0003676">
    <property type="term" value="F:nucleic acid binding"/>
    <property type="evidence" value="ECO:0007669"/>
    <property type="project" value="UniProtKB-UniRule"/>
</dbReference>
<sequence>MEELESVPEKRDKLVHSSRVISGEEAPKDVSSDESRTLPLPKDKTAESKKQDSGRFPKSSKRREKEPSTTAMTTTQSTGHDFVTKTHTNVESAAAKGDINKDSQGKHGAITKPKKKPPLFRTKVSEENLESSIPRLTRQASQEEPLPLENVVTRRRSNGRNKFLPRSQPVSDDTSPPPTPDIAIHIQQSDPPTVCRFPHQHSGDGPSLNPLFKQSSLEARSEPALSREPSQEKEFTDSKGVNLHQFIVDTLRKPQDRTMLLHLEKELADLVHSNASEKKFAPMSSYHRMIVHRVAAYFGLDHNVDQTGKAVIVNKTANTRIPEKKFKDHIHEDRLDGPARRILKRDTASYEDKDYYDQSEKSDMFAKDDKKSKSLRSARRGTTGSELGYSTNRPKAILQFNSRQSSGTSDDSSYHWKQDRPWSSVDSSGSDKPHIPVITKASSFAGTSISSNILMRDESGGSSRSSCSVASSSSNTKLQIQENPDGGSPHSTIPHCYHKVASPSSSSYSQPSQQPLINTDSTPCGQTVNVSWSGTIPSTAPPAGQFCMAPVIPGNQSGLQAQQQPVLFIAPNIESVPPGCIIVNPQSGQPYLNKDGSAMVYQPMAAIQHQPTHLTPGGISQQQQQQQQQQMVTQSCQHSSIPQYPQPITDNQLSNTQMMSYAPQQGQPPPYKWPSYRLWDFQELQGQFVNLTMLSQEGEGASHIQVQQMSSPQPQPGNQQVGMLAMKAQVPAVMKGSTHDLSQPYQTVQQNQQGIRILVSSYWGIYAKVKHKTELVGEGGRWGQKLHCRFDYDLYYCDSDYDLYYCDSDYDLYYCDSDYDIRPLQPSYTNDGHRTTASFPSSSQPPVLNATALPTSVQSQQMALHPSQGITPIYFSAAQEGQVADSQAKSQTMFTQGYPGAAATPSGSQSQIVYISEPQQYMEQPVPVFMSNSQSQLTSGQISSSSRDAIRPASPNAQTMPANYGLPPPFSAGGRSDLSSHGADTEVVIRNAPSPAITIRNPRSAPGGNELSDHTGSYARERSSRKPREALDSLTRYELAQSNPTAEAASRKELWRIPQAYPASMVQPFRNVFAEKGNEEVLEVSQLPRDLTCQAVFPLLEDILQFGAKIYLIPKSNLPTAQTPPSQVPSTKPVSEFTVLAFQTRNWPRKRYLIRPMQRTPCNSRERTFSRRLNSAAVLPSSRLEVSPFQFFTVSSLFFEIDASEI</sequence>
<dbReference type="SMART" id="SM00393">
    <property type="entry name" value="R3H"/>
    <property type="match status" value="1"/>
</dbReference>
<dbReference type="Proteomes" id="UP000230750">
    <property type="component" value="Unassembled WGS sequence"/>
</dbReference>
<feature type="compositionally biased region" description="Polar residues" evidence="2">
    <location>
        <begin position="380"/>
        <end position="393"/>
    </location>
</feature>
<dbReference type="InterPro" id="IPR036867">
    <property type="entry name" value="R3H_dom_sf"/>
</dbReference>
<feature type="compositionally biased region" description="Basic and acidic residues" evidence="2">
    <location>
        <begin position="25"/>
        <end position="55"/>
    </location>
</feature>
<dbReference type="InterPro" id="IPR051937">
    <property type="entry name" value="R3H_domain_containing"/>
</dbReference>
<dbReference type="OrthoDB" id="278430at2759"/>
<dbReference type="STRING" id="307972.A0A2G8KF09"/>
<feature type="region of interest" description="Disordered" evidence="2">
    <location>
        <begin position="1"/>
        <end position="237"/>
    </location>
</feature>
<evidence type="ECO:0000259" key="3">
    <source>
        <dbReference type="PROSITE" id="PS51061"/>
    </source>
</evidence>
<evidence type="ECO:0000256" key="2">
    <source>
        <dbReference type="SAM" id="MobiDB-lite"/>
    </source>
</evidence>
<feature type="compositionally biased region" description="Low complexity" evidence="2">
    <location>
        <begin position="502"/>
        <end position="515"/>
    </location>
</feature>
<protein>
    <submittedName>
        <fullName evidence="4">Putative R3H domain-containing protein 2</fullName>
    </submittedName>
</protein>
<feature type="domain" description="R3H" evidence="3">
    <location>
        <begin position="257"/>
        <end position="319"/>
    </location>
</feature>
<reference evidence="4 5" key="1">
    <citation type="journal article" date="2017" name="PLoS Biol.">
        <title>The sea cucumber genome provides insights into morphological evolution and visceral regeneration.</title>
        <authorList>
            <person name="Zhang X."/>
            <person name="Sun L."/>
            <person name="Yuan J."/>
            <person name="Sun Y."/>
            <person name="Gao Y."/>
            <person name="Zhang L."/>
            <person name="Li S."/>
            <person name="Dai H."/>
            <person name="Hamel J.F."/>
            <person name="Liu C."/>
            <person name="Yu Y."/>
            <person name="Liu S."/>
            <person name="Lin W."/>
            <person name="Guo K."/>
            <person name="Jin S."/>
            <person name="Xu P."/>
            <person name="Storey K.B."/>
            <person name="Huan P."/>
            <person name="Zhang T."/>
            <person name="Zhou Y."/>
            <person name="Zhang J."/>
            <person name="Lin C."/>
            <person name="Li X."/>
            <person name="Xing L."/>
            <person name="Huo D."/>
            <person name="Sun M."/>
            <person name="Wang L."/>
            <person name="Mercier A."/>
            <person name="Li F."/>
            <person name="Yang H."/>
            <person name="Xiang J."/>
        </authorList>
    </citation>
    <scope>NUCLEOTIDE SEQUENCE [LARGE SCALE GENOMIC DNA]</scope>
    <source>
        <strain evidence="4">Shaxun</strain>
        <tissue evidence="4">Muscle</tissue>
    </source>
</reference>
<feature type="compositionally biased region" description="Low complexity" evidence="2">
    <location>
        <begin position="69"/>
        <end position="78"/>
    </location>
</feature>
<feature type="compositionally biased region" description="Low complexity" evidence="2">
    <location>
        <begin position="460"/>
        <end position="474"/>
    </location>
</feature>
<accession>A0A2G8KF09</accession>
<feature type="region of interest" description="Disordered" evidence="2">
    <location>
        <begin position="366"/>
        <end position="434"/>
    </location>
</feature>
<dbReference type="InterPro" id="IPR001374">
    <property type="entry name" value="R3H_dom"/>
</dbReference>
<dbReference type="PANTHER" id="PTHR15672:SF8">
    <property type="entry name" value="PROTEIN ENCORE"/>
    <property type="match status" value="1"/>
</dbReference>
<dbReference type="PROSITE" id="PS51061">
    <property type="entry name" value="R3H"/>
    <property type="match status" value="1"/>
</dbReference>
<comment type="caution">
    <text evidence="4">The sequence shown here is derived from an EMBL/GenBank/DDBJ whole genome shotgun (WGS) entry which is preliminary data.</text>
</comment>
<feature type="compositionally biased region" description="Basic and acidic residues" evidence="2">
    <location>
        <begin position="1019"/>
        <end position="1030"/>
    </location>
</feature>
<dbReference type="EMBL" id="MRZV01000635">
    <property type="protein sequence ID" value="PIK46586.1"/>
    <property type="molecule type" value="Genomic_DNA"/>
</dbReference>
<dbReference type="PANTHER" id="PTHR15672">
    <property type="entry name" value="CAMP-REGULATED PHOSPHOPROTEIN 21 RELATED R3H DOMAIN CONTAINING PROTEIN"/>
    <property type="match status" value="1"/>
</dbReference>
<name>A0A2G8KF09_STIJA</name>
<feature type="region of interest" description="Disordered" evidence="2">
    <location>
        <begin position="938"/>
        <end position="962"/>
    </location>
</feature>
<dbReference type="Pfam" id="PF01424">
    <property type="entry name" value="R3H"/>
    <property type="match status" value="1"/>
</dbReference>
<feature type="region of interest" description="Disordered" evidence="2">
    <location>
        <begin position="455"/>
        <end position="522"/>
    </location>
</feature>
<proteinExistence type="predicted"/>
<dbReference type="CDD" id="cd02642">
    <property type="entry name" value="R3H_encore_like"/>
    <property type="match status" value="1"/>
</dbReference>